<gene>
    <name evidence="1" type="ORF">FOXB_00010</name>
</gene>
<comment type="caution">
    <text evidence="1">The sequence shown here is derived from an EMBL/GenBank/DDBJ whole genome shotgun (WGS) entry which is preliminary data.</text>
</comment>
<proteinExistence type="predicted"/>
<protein>
    <submittedName>
        <fullName evidence="1">Uncharacterized protein</fullName>
    </submittedName>
</protein>
<dbReference type="OrthoDB" id="5115562at2759"/>
<reference evidence="1" key="1">
    <citation type="journal article" date="2012" name="Mol. Plant Microbe Interact.">
        <title>A highly conserved effector in Fusarium oxysporum is required for full virulence on Arabidopsis.</title>
        <authorList>
            <person name="Thatcher L.F."/>
            <person name="Gardiner D.M."/>
            <person name="Kazan K."/>
            <person name="Manners J."/>
        </authorList>
    </citation>
    <scope>NUCLEOTIDE SEQUENCE [LARGE SCALE GENOMIC DNA]</scope>
    <source>
        <strain evidence="1">Fo5176</strain>
    </source>
</reference>
<sequence length="131" mass="15417">MERYIAYEIADDTVNDLDYLLDFVGRMTDYGEPELVYLLQRLASLNHKSQPKSHRRTSVTNESWGRAACQKRRLQKLKGQKPYYKNLLRLTKREVCELIAMCDFLRPDGRCNTRATATCRKFDGFQTRTIM</sequence>
<accession>F9F0T6</accession>
<evidence type="ECO:0000313" key="1">
    <source>
        <dbReference type="EMBL" id="EGU89471.1"/>
    </source>
</evidence>
<dbReference type="EMBL" id="AFQF01000013">
    <property type="protein sequence ID" value="EGU89471.1"/>
    <property type="molecule type" value="Genomic_DNA"/>
</dbReference>
<name>F9F0T6_FUSOF</name>
<dbReference type="AlphaFoldDB" id="F9F0T6"/>
<organism evidence="1">
    <name type="scientific">Fusarium oxysporum (strain Fo5176)</name>
    <name type="common">Fusarium vascular wilt</name>
    <dbReference type="NCBI Taxonomy" id="660025"/>
    <lineage>
        <taxon>Eukaryota</taxon>
        <taxon>Fungi</taxon>
        <taxon>Dikarya</taxon>
        <taxon>Ascomycota</taxon>
        <taxon>Pezizomycotina</taxon>
        <taxon>Sordariomycetes</taxon>
        <taxon>Hypocreomycetidae</taxon>
        <taxon>Hypocreales</taxon>
        <taxon>Nectriaceae</taxon>
        <taxon>Fusarium</taxon>
        <taxon>Fusarium oxysporum species complex</taxon>
    </lineage>
</organism>